<organism evidence="1 2">
    <name type="scientific">Roridomyces roridus</name>
    <dbReference type="NCBI Taxonomy" id="1738132"/>
    <lineage>
        <taxon>Eukaryota</taxon>
        <taxon>Fungi</taxon>
        <taxon>Dikarya</taxon>
        <taxon>Basidiomycota</taxon>
        <taxon>Agaricomycotina</taxon>
        <taxon>Agaricomycetes</taxon>
        <taxon>Agaricomycetidae</taxon>
        <taxon>Agaricales</taxon>
        <taxon>Marasmiineae</taxon>
        <taxon>Mycenaceae</taxon>
        <taxon>Roridomyces</taxon>
    </lineage>
</organism>
<evidence type="ECO:0000313" key="1">
    <source>
        <dbReference type="EMBL" id="KAJ7622260.1"/>
    </source>
</evidence>
<name>A0AAD7BIX6_9AGAR</name>
<accession>A0AAD7BIX6</accession>
<gene>
    <name evidence="1" type="ORF">FB45DRAFT_123465</name>
</gene>
<protein>
    <submittedName>
        <fullName evidence="1">Uncharacterized protein</fullName>
    </submittedName>
</protein>
<dbReference type="AlphaFoldDB" id="A0AAD7BIX6"/>
<evidence type="ECO:0000313" key="2">
    <source>
        <dbReference type="Proteomes" id="UP001221142"/>
    </source>
</evidence>
<dbReference type="Proteomes" id="UP001221142">
    <property type="component" value="Unassembled WGS sequence"/>
</dbReference>
<dbReference type="EMBL" id="JARKIF010000015">
    <property type="protein sequence ID" value="KAJ7622260.1"/>
    <property type="molecule type" value="Genomic_DNA"/>
</dbReference>
<sequence>MSRSRLRLRALAFLSAPSRLPVFSILLSMSISVLVSLRVEEWASRVTGAEGTCANLNDRSVGYQAGGLRQVADLGVGRESGCLREGCRGARRTENLGTWSLSSLGHSFTPFQCSSPPLTLYTLRCRCACLHYAT</sequence>
<proteinExistence type="predicted"/>
<comment type="caution">
    <text evidence="1">The sequence shown here is derived from an EMBL/GenBank/DDBJ whole genome shotgun (WGS) entry which is preliminary data.</text>
</comment>
<keyword evidence="2" id="KW-1185">Reference proteome</keyword>
<reference evidence="1" key="1">
    <citation type="submission" date="2023-03" db="EMBL/GenBank/DDBJ databases">
        <title>Massive genome expansion in bonnet fungi (Mycena s.s.) driven by repeated elements and novel gene families across ecological guilds.</title>
        <authorList>
            <consortium name="Lawrence Berkeley National Laboratory"/>
            <person name="Harder C.B."/>
            <person name="Miyauchi S."/>
            <person name="Viragh M."/>
            <person name="Kuo A."/>
            <person name="Thoen E."/>
            <person name="Andreopoulos B."/>
            <person name="Lu D."/>
            <person name="Skrede I."/>
            <person name="Drula E."/>
            <person name="Henrissat B."/>
            <person name="Morin E."/>
            <person name="Kohler A."/>
            <person name="Barry K."/>
            <person name="LaButti K."/>
            <person name="Morin E."/>
            <person name="Salamov A."/>
            <person name="Lipzen A."/>
            <person name="Mereny Z."/>
            <person name="Hegedus B."/>
            <person name="Baldrian P."/>
            <person name="Stursova M."/>
            <person name="Weitz H."/>
            <person name="Taylor A."/>
            <person name="Grigoriev I.V."/>
            <person name="Nagy L.G."/>
            <person name="Martin F."/>
            <person name="Kauserud H."/>
        </authorList>
    </citation>
    <scope>NUCLEOTIDE SEQUENCE</scope>
    <source>
        <strain evidence="1">9284</strain>
    </source>
</reference>